<dbReference type="AlphaFoldDB" id="A0A167SJW8"/>
<evidence type="ECO:0000313" key="1">
    <source>
        <dbReference type="EMBL" id="KZP01990.1"/>
    </source>
</evidence>
<organism evidence="1 2">
    <name type="scientific">Athelia psychrophila</name>
    <dbReference type="NCBI Taxonomy" id="1759441"/>
    <lineage>
        <taxon>Eukaryota</taxon>
        <taxon>Fungi</taxon>
        <taxon>Dikarya</taxon>
        <taxon>Basidiomycota</taxon>
        <taxon>Agaricomycotina</taxon>
        <taxon>Agaricomycetes</taxon>
        <taxon>Agaricomycetidae</taxon>
        <taxon>Atheliales</taxon>
        <taxon>Atheliaceae</taxon>
        <taxon>Athelia</taxon>
    </lineage>
</organism>
<accession>A0A167SJW8</accession>
<name>A0A167SJW8_9AGAM</name>
<proteinExistence type="predicted"/>
<dbReference type="Proteomes" id="UP000076532">
    <property type="component" value="Unassembled WGS sequence"/>
</dbReference>
<keyword evidence="2" id="KW-1185">Reference proteome</keyword>
<evidence type="ECO:0000313" key="2">
    <source>
        <dbReference type="Proteomes" id="UP000076532"/>
    </source>
</evidence>
<reference evidence="1 2" key="1">
    <citation type="journal article" date="2016" name="Mol. Biol. Evol.">
        <title>Comparative Genomics of Early-Diverging Mushroom-Forming Fungi Provides Insights into the Origins of Lignocellulose Decay Capabilities.</title>
        <authorList>
            <person name="Nagy L.G."/>
            <person name="Riley R."/>
            <person name="Tritt A."/>
            <person name="Adam C."/>
            <person name="Daum C."/>
            <person name="Floudas D."/>
            <person name="Sun H."/>
            <person name="Yadav J.S."/>
            <person name="Pangilinan J."/>
            <person name="Larsson K.H."/>
            <person name="Matsuura K."/>
            <person name="Barry K."/>
            <person name="Labutti K."/>
            <person name="Kuo R."/>
            <person name="Ohm R.A."/>
            <person name="Bhattacharya S.S."/>
            <person name="Shirouzu T."/>
            <person name="Yoshinaga Y."/>
            <person name="Martin F.M."/>
            <person name="Grigoriev I.V."/>
            <person name="Hibbett D.S."/>
        </authorList>
    </citation>
    <scope>NUCLEOTIDE SEQUENCE [LARGE SCALE GENOMIC DNA]</scope>
    <source>
        <strain evidence="1 2">CBS 109695</strain>
    </source>
</reference>
<sequence length="64" mass="7221">MNLFRVLEVTDYVNEAGEVMLEDRMIGEFQHRVVVGSDVIGISMFQAQSETTLKVVSSNEIDKD</sequence>
<dbReference type="EMBL" id="KV419235">
    <property type="protein sequence ID" value="KZP01990.1"/>
    <property type="molecule type" value="Genomic_DNA"/>
</dbReference>
<gene>
    <name evidence="1" type="ORF">FIBSPDRAFT_970703</name>
</gene>
<protein>
    <submittedName>
        <fullName evidence="1">Uncharacterized protein</fullName>
    </submittedName>
</protein>